<dbReference type="GeneID" id="41588248"/>
<evidence type="ECO:0000313" key="1">
    <source>
        <dbReference type="EMBL" id="SIM60451.1"/>
    </source>
</evidence>
<reference evidence="1 2" key="1">
    <citation type="submission" date="2016-04" db="EMBL/GenBank/DDBJ databases">
        <authorList>
            <person name="Evans L.H."/>
            <person name="Alamgir A."/>
            <person name="Owens N."/>
            <person name="Weber N.D."/>
            <person name="Virtaneva K."/>
            <person name="Barbian K."/>
            <person name="Babar A."/>
            <person name="Rosenke K."/>
        </authorList>
    </citation>
    <scope>NUCLEOTIDE SEQUENCE [LARGE SCALE GENOMIC DNA]</scope>
    <source>
        <strain evidence="2">S5(T) (JCM 30642 \VKM B-2941)</strain>
    </source>
</reference>
<gene>
    <name evidence="1" type="ORF">CSP5_0978</name>
</gene>
<dbReference type="EMBL" id="LT671858">
    <property type="protein sequence ID" value="SIM60451.1"/>
    <property type="molecule type" value="Genomic_DNA"/>
</dbReference>
<proteinExistence type="predicted"/>
<accession>A0A1N5UIF4</accession>
<name>A0A1N5UIF4_9ARCH</name>
<sequence length="187" mass="20837">MDKRRKTIISILVSLILVTSGVVYYTSFVNEHSKSQIGLDFSLKTIEINEQSMLQINISAVINSTNYLTKYSFNENNYVEGIDLVYLGNNTTYANHLLNMSLNTSNFAAFSNLEAFDHFLITNKKTSCSSLWNETVFNISRSSFEVAPYGYYIPSVQLVVSGSVIPCVLSVTKCLVLLTNNGIELVG</sequence>
<protein>
    <submittedName>
        <fullName evidence="1">Uncharacterized protein</fullName>
    </submittedName>
</protein>
<evidence type="ECO:0000313" key="2">
    <source>
        <dbReference type="Proteomes" id="UP000195607"/>
    </source>
</evidence>
<dbReference type="AlphaFoldDB" id="A0A1N5UIF4"/>
<dbReference type="Proteomes" id="UP000195607">
    <property type="component" value="Chromosome I"/>
</dbReference>
<dbReference type="RefSeq" id="WP_148689757.1">
    <property type="nucleotide sequence ID" value="NZ_LT671858.1"/>
</dbReference>
<organism evidence="1 2">
    <name type="scientific">Cuniculiplasma divulgatum</name>
    <dbReference type="NCBI Taxonomy" id="1673428"/>
    <lineage>
        <taxon>Archaea</taxon>
        <taxon>Methanobacteriati</taxon>
        <taxon>Thermoplasmatota</taxon>
        <taxon>Thermoplasmata</taxon>
        <taxon>Thermoplasmatales</taxon>
        <taxon>Cuniculiplasmataceae</taxon>
        <taxon>Cuniculiplasma</taxon>
    </lineage>
</organism>